<sequence length="332" mass="37930">MKFAPIEELFHIFDETAHILQEELSCTYLDALGETGENIFHGKVLQEEVSELAQKRLMKHYQEFTLGKYQKEEIRKAYQLAILKGMKESIQPNHQMTPDAVGMFVSYLIGKFTNEQATLSMLDPAVGTGNLMYTILNYLTDKNIASYGVDVDETLIRLAYAGANLQEHEVQFFNQDSLEPLFIDPADVVVSDLPIGYYPNDVRASEYKLAADKGHSYAHHLFIEQSIMHLKDGGYTFFIVPNNLFLSEEAPKLNGFLRKYTHIQGLVQLPLSMFKNEQSAKSILILQKHKEGLRAPKEALLVQLPKLSDAVKTKFIMDQIDTWFRQEKQMAK</sequence>
<dbReference type="OrthoDB" id="9788159at2"/>
<dbReference type="PANTHER" id="PTHR41313">
    <property type="entry name" value="ADENINE-SPECIFIC METHYLTRANSFERASE"/>
    <property type="match status" value="1"/>
</dbReference>
<evidence type="ECO:0000313" key="3">
    <source>
        <dbReference type="EMBL" id="KMY51253.1"/>
    </source>
</evidence>
<feature type="domain" description="DNA methylase adenine-specific" evidence="1">
    <location>
        <begin position="97"/>
        <end position="311"/>
    </location>
</feature>
<dbReference type="AlphaFoldDB" id="A0A0K9GX82"/>
<dbReference type="RefSeq" id="WP_049682601.1">
    <property type="nucleotide sequence ID" value="NZ_LFZW01000001.1"/>
</dbReference>
<feature type="domain" description="YtxK-like N-terminal helical" evidence="2">
    <location>
        <begin position="7"/>
        <end position="86"/>
    </location>
</feature>
<evidence type="ECO:0000313" key="4">
    <source>
        <dbReference type="Proteomes" id="UP000037146"/>
    </source>
</evidence>
<keyword evidence="4" id="KW-1185">Reference proteome</keyword>
<dbReference type="PATRIC" id="fig|1679170.3.peg.4151"/>
<dbReference type="PIRSF" id="PIRSF026567">
    <property type="entry name" value="Adenine_mtase_bact_prd"/>
    <property type="match status" value="1"/>
</dbReference>
<dbReference type="STRING" id="1679170.AC625_18295"/>
<comment type="caution">
    <text evidence="3">The sequence shown here is derived from an EMBL/GenBank/DDBJ whole genome shotgun (WGS) entry which is preliminary data.</text>
</comment>
<dbReference type="CDD" id="cd02440">
    <property type="entry name" value="AdoMet_MTases"/>
    <property type="match status" value="1"/>
</dbReference>
<dbReference type="PRINTS" id="PR00507">
    <property type="entry name" value="N12N6MTFRASE"/>
</dbReference>
<dbReference type="Pfam" id="PF21106">
    <property type="entry name" value="YtxK_like"/>
    <property type="match status" value="1"/>
</dbReference>
<dbReference type="Proteomes" id="UP000037146">
    <property type="component" value="Unassembled WGS sequence"/>
</dbReference>
<dbReference type="Gene3D" id="3.40.50.150">
    <property type="entry name" value="Vaccinia Virus protein VP39"/>
    <property type="match status" value="1"/>
</dbReference>
<dbReference type="InterPro" id="IPR052933">
    <property type="entry name" value="DNA_Protect_Modify"/>
</dbReference>
<gene>
    <name evidence="3" type="ORF">AC625_18295</name>
</gene>
<dbReference type="SUPFAM" id="SSF53335">
    <property type="entry name" value="S-adenosyl-L-methionine-dependent methyltransferases"/>
    <property type="match status" value="1"/>
</dbReference>
<dbReference type="GO" id="GO:0008170">
    <property type="term" value="F:N-methyltransferase activity"/>
    <property type="evidence" value="ECO:0007669"/>
    <property type="project" value="InterPro"/>
</dbReference>
<evidence type="ECO:0000259" key="1">
    <source>
        <dbReference type="Pfam" id="PF02384"/>
    </source>
</evidence>
<evidence type="ECO:0000259" key="2">
    <source>
        <dbReference type="Pfam" id="PF21106"/>
    </source>
</evidence>
<name>A0A0K9GX82_9BACI</name>
<dbReference type="GO" id="GO:0003677">
    <property type="term" value="F:DNA binding"/>
    <property type="evidence" value="ECO:0007669"/>
    <property type="project" value="InterPro"/>
</dbReference>
<dbReference type="InterPro" id="IPR016843">
    <property type="entry name" value="S-AdoMet-dep_Ade-MeTrfase_prd"/>
</dbReference>
<organism evidence="3 4">
    <name type="scientific">Peribacillus loiseleuriae</name>
    <dbReference type="NCBI Taxonomy" id="1679170"/>
    <lineage>
        <taxon>Bacteria</taxon>
        <taxon>Bacillati</taxon>
        <taxon>Bacillota</taxon>
        <taxon>Bacilli</taxon>
        <taxon>Bacillales</taxon>
        <taxon>Bacillaceae</taxon>
        <taxon>Peribacillus</taxon>
    </lineage>
</organism>
<reference evidence="4" key="1">
    <citation type="submission" date="2015-07" db="EMBL/GenBank/DDBJ databases">
        <title>Genome sequencing project for genomic taxonomy and phylogenomics of Bacillus-like bacteria.</title>
        <authorList>
            <person name="Liu B."/>
            <person name="Wang J."/>
            <person name="Zhu Y."/>
            <person name="Liu G."/>
            <person name="Chen Q."/>
            <person name="Chen Z."/>
            <person name="Lan J."/>
            <person name="Che J."/>
            <person name="Ge C."/>
            <person name="Shi H."/>
            <person name="Pan Z."/>
            <person name="Liu X."/>
        </authorList>
    </citation>
    <scope>NUCLEOTIDE SEQUENCE [LARGE SCALE GENOMIC DNA]</scope>
    <source>
        <strain evidence="4">FJAT-27997</strain>
    </source>
</reference>
<dbReference type="InterPro" id="IPR048375">
    <property type="entry name" value="YtxK-like_N"/>
</dbReference>
<proteinExistence type="predicted"/>
<dbReference type="InterPro" id="IPR029063">
    <property type="entry name" value="SAM-dependent_MTases_sf"/>
</dbReference>
<dbReference type="Gene3D" id="1.10.150.470">
    <property type="match status" value="1"/>
</dbReference>
<dbReference type="InterPro" id="IPR003356">
    <property type="entry name" value="DNA_methylase_A-5"/>
</dbReference>
<dbReference type="EMBL" id="LFZW01000001">
    <property type="protein sequence ID" value="KMY51253.1"/>
    <property type="molecule type" value="Genomic_DNA"/>
</dbReference>
<dbReference type="Pfam" id="PF02384">
    <property type="entry name" value="N6_Mtase"/>
    <property type="match status" value="1"/>
</dbReference>
<dbReference type="PANTHER" id="PTHR41313:SF1">
    <property type="entry name" value="DNA METHYLASE ADENINE-SPECIFIC DOMAIN-CONTAINING PROTEIN"/>
    <property type="match status" value="1"/>
</dbReference>
<protein>
    <submittedName>
        <fullName evidence="3">Uncharacterized protein</fullName>
    </submittedName>
</protein>
<accession>A0A0K9GX82</accession>